<dbReference type="SUPFAM" id="SSF55729">
    <property type="entry name" value="Acyl-CoA N-acyltransferases (Nat)"/>
    <property type="match status" value="1"/>
</dbReference>
<dbReference type="RefSeq" id="WP_019390601.1">
    <property type="nucleotide sequence ID" value="NZ_ALIM01000002.1"/>
</dbReference>
<dbReference type="InterPro" id="IPR016181">
    <property type="entry name" value="Acyl_CoA_acyltransferase"/>
</dbReference>
<dbReference type="PANTHER" id="PTHR43792">
    <property type="entry name" value="GNAT FAMILY, PUTATIVE (AFU_ORTHOLOGUE AFUA_3G00765)-RELATED-RELATED"/>
    <property type="match status" value="1"/>
</dbReference>
<dbReference type="PANTHER" id="PTHR43792:SF1">
    <property type="entry name" value="N-ACETYLTRANSFERASE DOMAIN-CONTAINING PROTEIN"/>
    <property type="match status" value="1"/>
</dbReference>
<dbReference type="OrthoDB" id="2352097at2"/>
<dbReference type="InterPro" id="IPR051531">
    <property type="entry name" value="N-acetyltransferase"/>
</dbReference>
<evidence type="ECO:0000313" key="1">
    <source>
        <dbReference type="EMBL" id="AKO91135.1"/>
    </source>
</evidence>
<accession>A0A231S5L7</accession>
<name>A0A0H4KBX2_9BACI</name>
<dbReference type="KEGG" id="beo:BEH_02760"/>
<dbReference type="GO" id="GO:0016747">
    <property type="term" value="F:acyltransferase activity, transferring groups other than amino-acyl groups"/>
    <property type="evidence" value="ECO:0007669"/>
    <property type="project" value="InterPro"/>
</dbReference>
<dbReference type="Gene3D" id="3.40.630.30">
    <property type="match status" value="1"/>
</dbReference>
<dbReference type="Pfam" id="PF13302">
    <property type="entry name" value="Acetyltransf_3"/>
    <property type="match status" value="1"/>
</dbReference>
<dbReference type="GeneID" id="93703289"/>
<proteinExistence type="predicted"/>
<gene>
    <name evidence="1" type="ORF">BEH_02760</name>
</gene>
<dbReference type="PATRIC" id="fig|135735.6.peg.516"/>
<reference evidence="2" key="2">
    <citation type="submission" date="2015-06" db="EMBL/GenBank/DDBJ databases">
        <title>Genome Sequence of Bacillus endophyticus and Analysis of its Companion Mechanism in the Ketogulonigenium vulgare-Bacillus strain Consortium.</title>
        <authorList>
            <person name="Jia N."/>
            <person name="Du J."/>
            <person name="Ding M.-Z."/>
            <person name="Gao F."/>
            <person name="Yuan Y.-J."/>
        </authorList>
    </citation>
    <scope>NUCLEOTIDE SEQUENCE [LARGE SCALE GENOMIC DNA]</scope>
    <source>
        <strain evidence="2">Hbe603</strain>
    </source>
</reference>
<dbReference type="InterPro" id="IPR000182">
    <property type="entry name" value="GNAT_dom"/>
</dbReference>
<sequence>MLKKRDLHDCQNLYELMVHPEVFPFVRHKPASYDEFIFITKQLLEAEERGELISRTITDEWGAPIGTINLFDIEEGAGFLGTWLGKPYHGKGYNQVAKDAFFDELFYELGMERIFMKIRKSNIRSIKAAEKLPYVINANELYKSLYDEINEKEDTYHLFAIPKDLYTLYRLRQQDEEQQAKEA</sequence>
<dbReference type="EMBL" id="CP011974">
    <property type="protein sequence ID" value="AKO91135.1"/>
    <property type="molecule type" value="Genomic_DNA"/>
</dbReference>
<dbReference type="Proteomes" id="UP000036202">
    <property type="component" value="Chromosome"/>
</dbReference>
<organism evidence="1 2">
    <name type="scientific">Priestia filamentosa</name>
    <dbReference type="NCBI Taxonomy" id="1402861"/>
    <lineage>
        <taxon>Bacteria</taxon>
        <taxon>Bacillati</taxon>
        <taxon>Bacillota</taxon>
        <taxon>Bacilli</taxon>
        <taxon>Bacillales</taxon>
        <taxon>Bacillaceae</taxon>
        <taxon>Priestia</taxon>
    </lineage>
</organism>
<dbReference type="AlphaFoldDB" id="A0A0H4KBX2"/>
<accession>A0A0H4KBX2</accession>
<protein>
    <submittedName>
        <fullName evidence="1">Alanine acetyltransferase</fullName>
    </submittedName>
</protein>
<evidence type="ECO:0000313" key="2">
    <source>
        <dbReference type="Proteomes" id="UP000036202"/>
    </source>
</evidence>
<reference evidence="1 2" key="1">
    <citation type="journal article" date="2015" name="PLoS ONE">
        <title>Genome Sequence of Bacillus endophyticus and Analysis of Its Companion Mechanism in the Ketogulonigenium vulgare-Bacillus Strain Consortium.</title>
        <authorList>
            <person name="Jia N."/>
            <person name="Du J."/>
            <person name="Ding M.Z."/>
            <person name="Gao F."/>
            <person name="Yuan Y.J."/>
        </authorList>
    </citation>
    <scope>NUCLEOTIDE SEQUENCE [LARGE SCALE GENOMIC DNA]</scope>
    <source>
        <strain evidence="1 2">Hbe603</strain>
    </source>
</reference>
<keyword evidence="2" id="KW-1185">Reference proteome</keyword>
<keyword evidence="1" id="KW-0808">Transferase</keyword>